<dbReference type="Pfam" id="PF01738">
    <property type="entry name" value="DLH"/>
    <property type="match status" value="1"/>
</dbReference>
<dbReference type="Gene3D" id="3.40.50.1820">
    <property type="entry name" value="alpha/beta hydrolase"/>
    <property type="match status" value="1"/>
</dbReference>
<name>A0A1W6LAA1_9BURK</name>
<accession>A0A1W6LAA1</accession>
<dbReference type="InterPro" id="IPR051049">
    <property type="entry name" value="Dienelactone_hydrolase-like"/>
</dbReference>
<proteinExistence type="predicted"/>
<dbReference type="InterPro" id="IPR029058">
    <property type="entry name" value="AB_hydrolase_fold"/>
</dbReference>
<dbReference type="SUPFAM" id="SSF53474">
    <property type="entry name" value="alpha/beta-Hydrolases"/>
    <property type="match status" value="1"/>
</dbReference>
<dbReference type="AlphaFoldDB" id="A0A1W6LAA1"/>
<dbReference type="OrthoDB" id="62567at2"/>
<dbReference type="EMBL" id="CP015118">
    <property type="protein sequence ID" value="ARN21144.1"/>
    <property type="molecule type" value="Genomic_DNA"/>
</dbReference>
<evidence type="ECO:0000313" key="2">
    <source>
        <dbReference type="Proteomes" id="UP000193427"/>
    </source>
</evidence>
<dbReference type="InterPro" id="IPR002925">
    <property type="entry name" value="Dienelactn_hydro"/>
</dbReference>
<dbReference type="PANTHER" id="PTHR46623">
    <property type="entry name" value="CARBOXYMETHYLENEBUTENOLIDASE-RELATED"/>
    <property type="match status" value="1"/>
</dbReference>
<gene>
    <name evidence="1" type="ORF">A4W93_15260</name>
</gene>
<keyword evidence="2" id="KW-1185">Reference proteome</keyword>
<dbReference type="Proteomes" id="UP000193427">
    <property type="component" value="Chromosome"/>
</dbReference>
<protein>
    <submittedName>
        <fullName evidence="1">Carboxymethylenebutenolidase</fullName>
    </submittedName>
</protein>
<sequence length="264" mass="28143">MTAAPPFTSAVPTVESTVIRTPADGLVHGATTVRTPTGELPIYHASPEGSGPFPIVLVIQEIFGVHEHIRDVVRRFAKAGYLAVAPELYFRLGDPSKAASIDEIRANFVAKAPDALVLSDLDDTLAWATANGGDKARVGVTGFCWGGRITWLYAAHQPKVKAGVAWYGRLAGPGTPNSPRHPVDVAGELKAPVLGLYGGEDTGIPLADVDRLRAALESAGNGSTVVVYPTAPHAFFADYRSSYREADARDGWSRTLDWFSRHGV</sequence>
<dbReference type="KEGG" id="rgu:A4W93_15260"/>
<dbReference type="RefSeq" id="WP_085751429.1">
    <property type="nucleotide sequence ID" value="NZ_BSPR01000004.1"/>
</dbReference>
<dbReference type="STRING" id="946333.A4W93_15260"/>
<dbReference type="PANTHER" id="PTHR46623:SF6">
    <property type="entry name" value="ALPHA_BETA-HYDROLASES SUPERFAMILY PROTEIN"/>
    <property type="match status" value="1"/>
</dbReference>
<evidence type="ECO:0000313" key="1">
    <source>
        <dbReference type="EMBL" id="ARN21144.1"/>
    </source>
</evidence>
<reference evidence="1 2" key="1">
    <citation type="submission" date="2016-04" db="EMBL/GenBank/DDBJ databases">
        <title>Complete genome sequence of natural rubber-degrading, novel Gram-negative bacterium, Rhizobacter gummiphilus strain NS21.</title>
        <authorList>
            <person name="Tabata M."/>
            <person name="Kasai D."/>
            <person name="Fukuda M."/>
        </authorList>
    </citation>
    <scope>NUCLEOTIDE SEQUENCE [LARGE SCALE GENOMIC DNA]</scope>
    <source>
        <strain evidence="1 2">NS21</strain>
    </source>
</reference>
<dbReference type="GO" id="GO:0016787">
    <property type="term" value="F:hydrolase activity"/>
    <property type="evidence" value="ECO:0007669"/>
    <property type="project" value="InterPro"/>
</dbReference>
<organism evidence="1 2">
    <name type="scientific">Piscinibacter gummiphilus</name>
    <dbReference type="NCBI Taxonomy" id="946333"/>
    <lineage>
        <taxon>Bacteria</taxon>
        <taxon>Pseudomonadati</taxon>
        <taxon>Pseudomonadota</taxon>
        <taxon>Betaproteobacteria</taxon>
        <taxon>Burkholderiales</taxon>
        <taxon>Sphaerotilaceae</taxon>
        <taxon>Piscinibacter</taxon>
    </lineage>
</organism>